<proteinExistence type="predicted"/>
<accession>A0A0K2U1Y1</accession>
<evidence type="ECO:0000313" key="2">
    <source>
        <dbReference type="EMBL" id="CDW32289.1"/>
    </source>
</evidence>
<keyword evidence="1" id="KW-0812">Transmembrane</keyword>
<protein>
    <submittedName>
        <fullName evidence="2">Uncharacterized protein</fullName>
    </submittedName>
</protein>
<organism evidence="2">
    <name type="scientific">Lepeophtheirus salmonis</name>
    <name type="common">Salmon louse</name>
    <name type="synonym">Caligus salmonis</name>
    <dbReference type="NCBI Taxonomy" id="72036"/>
    <lineage>
        <taxon>Eukaryota</taxon>
        <taxon>Metazoa</taxon>
        <taxon>Ecdysozoa</taxon>
        <taxon>Arthropoda</taxon>
        <taxon>Crustacea</taxon>
        <taxon>Multicrustacea</taxon>
        <taxon>Hexanauplia</taxon>
        <taxon>Copepoda</taxon>
        <taxon>Siphonostomatoida</taxon>
        <taxon>Caligidae</taxon>
        <taxon>Lepeophtheirus</taxon>
    </lineage>
</organism>
<reference evidence="2" key="1">
    <citation type="submission" date="2014-05" db="EMBL/GenBank/DDBJ databases">
        <authorList>
            <person name="Chronopoulou M."/>
        </authorList>
    </citation>
    <scope>NUCLEOTIDE SEQUENCE</scope>
    <source>
        <tissue evidence="2">Whole organism</tissue>
    </source>
</reference>
<keyword evidence="1" id="KW-0472">Membrane</keyword>
<dbReference type="AlphaFoldDB" id="A0A0K2U1Y1"/>
<keyword evidence="1" id="KW-1133">Transmembrane helix</keyword>
<sequence length="73" mass="9039">MFDFHLTFNIDVIVDEWLQVLSKWVFLPSNWYVIILKLVFFLQLSPLWIFIYARYRSRRSSVIVGWFTQCLYR</sequence>
<feature type="transmembrane region" description="Helical" evidence="1">
    <location>
        <begin position="31"/>
        <end position="53"/>
    </location>
</feature>
<evidence type="ECO:0000256" key="1">
    <source>
        <dbReference type="SAM" id="Phobius"/>
    </source>
</evidence>
<name>A0A0K2U1Y1_LEPSM</name>
<dbReference type="EMBL" id="HACA01014928">
    <property type="protein sequence ID" value="CDW32289.1"/>
    <property type="molecule type" value="Transcribed_RNA"/>
</dbReference>